<gene>
    <name evidence="2" type="ORF">H9926_07445</name>
</gene>
<dbReference type="SUPFAM" id="SSF51735">
    <property type="entry name" value="NAD(P)-binding Rossmann-fold domains"/>
    <property type="match status" value="1"/>
</dbReference>
<dbReference type="AlphaFoldDB" id="A0A9D2QJW4"/>
<dbReference type="PANTHER" id="PTHR43377">
    <property type="entry name" value="BILIVERDIN REDUCTASE A"/>
    <property type="match status" value="1"/>
</dbReference>
<dbReference type="GO" id="GO:0000166">
    <property type="term" value="F:nucleotide binding"/>
    <property type="evidence" value="ECO:0007669"/>
    <property type="project" value="InterPro"/>
</dbReference>
<dbReference type="Proteomes" id="UP000823922">
    <property type="component" value="Unassembled WGS sequence"/>
</dbReference>
<feature type="domain" description="Gfo/Idh/MocA-like oxidoreductase N-terminal" evidence="1">
    <location>
        <begin position="2"/>
        <end position="109"/>
    </location>
</feature>
<proteinExistence type="predicted"/>
<name>A0A9D2QJW4_9FIRM</name>
<evidence type="ECO:0000313" key="2">
    <source>
        <dbReference type="EMBL" id="HJC87831.1"/>
    </source>
</evidence>
<protein>
    <submittedName>
        <fullName evidence="2">Gfo/Idh/MocA family oxidoreductase</fullName>
    </submittedName>
</protein>
<organism evidence="2 3">
    <name type="scientific">Candidatus Eisenbergiella intestinigallinarum</name>
    <dbReference type="NCBI Taxonomy" id="2838549"/>
    <lineage>
        <taxon>Bacteria</taxon>
        <taxon>Bacillati</taxon>
        <taxon>Bacillota</taxon>
        <taxon>Clostridia</taxon>
        <taxon>Lachnospirales</taxon>
        <taxon>Lachnospiraceae</taxon>
        <taxon>Eisenbergiella</taxon>
    </lineage>
</organism>
<dbReference type="InterPro" id="IPR051450">
    <property type="entry name" value="Gfo/Idh/MocA_Oxidoreductases"/>
</dbReference>
<feature type="non-terminal residue" evidence="2">
    <location>
        <position position="118"/>
    </location>
</feature>
<dbReference type="InterPro" id="IPR036291">
    <property type="entry name" value="NAD(P)-bd_dom_sf"/>
</dbReference>
<dbReference type="PANTHER" id="PTHR43377:SF1">
    <property type="entry name" value="BILIVERDIN REDUCTASE A"/>
    <property type="match status" value="1"/>
</dbReference>
<dbReference type="Gene3D" id="3.40.50.720">
    <property type="entry name" value="NAD(P)-binding Rossmann-like Domain"/>
    <property type="match status" value="1"/>
</dbReference>
<dbReference type="EMBL" id="DWVS01000188">
    <property type="protein sequence ID" value="HJC87831.1"/>
    <property type="molecule type" value="Genomic_DNA"/>
</dbReference>
<sequence length="118" mass="12923">MKAAIVGCGNIAAVHAKSISLLEGVELAAAADIRRDRAEKYEREYGCHAYDSLESMLEAERPDVLHICTPHYLHVPMAQYALQRGIHVFCEKPPVISEEQLSCLEKAVAEGPGRAGFC</sequence>
<reference evidence="2" key="1">
    <citation type="journal article" date="2021" name="PeerJ">
        <title>Extensive microbial diversity within the chicken gut microbiome revealed by metagenomics and culture.</title>
        <authorList>
            <person name="Gilroy R."/>
            <person name="Ravi A."/>
            <person name="Getino M."/>
            <person name="Pursley I."/>
            <person name="Horton D.L."/>
            <person name="Alikhan N.F."/>
            <person name="Baker D."/>
            <person name="Gharbi K."/>
            <person name="Hall N."/>
            <person name="Watson M."/>
            <person name="Adriaenssens E.M."/>
            <person name="Foster-Nyarko E."/>
            <person name="Jarju S."/>
            <person name="Secka A."/>
            <person name="Antonio M."/>
            <person name="Oren A."/>
            <person name="Chaudhuri R.R."/>
            <person name="La Ragione R."/>
            <person name="Hildebrand F."/>
            <person name="Pallen M.J."/>
        </authorList>
    </citation>
    <scope>NUCLEOTIDE SEQUENCE</scope>
    <source>
        <strain evidence="2">ChiBcec1-1630</strain>
    </source>
</reference>
<comment type="caution">
    <text evidence="2">The sequence shown here is derived from an EMBL/GenBank/DDBJ whole genome shotgun (WGS) entry which is preliminary data.</text>
</comment>
<reference evidence="2" key="2">
    <citation type="submission" date="2021-04" db="EMBL/GenBank/DDBJ databases">
        <authorList>
            <person name="Gilroy R."/>
        </authorList>
    </citation>
    <scope>NUCLEOTIDE SEQUENCE</scope>
    <source>
        <strain evidence="2">ChiBcec1-1630</strain>
    </source>
</reference>
<accession>A0A9D2QJW4</accession>
<evidence type="ECO:0000313" key="3">
    <source>
        <dbReference type="Proteomes" id="UP000823922"/>
    </source>
</evidence>
<evidence type="ECO:0000259" key="1">
    <source>
        <dbReference type="Pfam" id="PF01408"/>
    </source>
</evidence>
<dbReference type="InterPro" id="IPR000683">
    <property type="entry name" value="Gfo/Idh/MocA-like_OxRdtase_N"/>
</dbReference>
<dbReference type="Pfam" id="PF01408">
    <property type="entry name" value="GFO_IDH_MocA"/>
    <property type="match status" value="1"/>
</dbReference>